<reference evidence="2" key="1">
    <citation type="submission" date="2017-03" db="EMBL/GenBank/DDBJ databases">
        <title>Phytopthora megakarya and P. palmivora, two closely related causual agents of cacao black pod achieved similar genome size and gene model numbers by different mechanisms.</title>
        <authorList>
            <person name="Ali S."/>
            <person name="Shao J."/>
            <person name="Larry D.J."/>
            <person name="Kronmiller B."/>
            <person name="Shen D."/>
            <person name="Strem M.D."/>
            <person name="Melnick R.L."/>
            <person name="Guiltinan M.J."/>
            <person name="Tyler B.M."/>
            <person name="Meinhardt L.W."/>
            <person name="Bailey B.A."/>
        </authorList>
    </citation>
    <scope>NUCLEOTIDE SEQUENCE [LARGE SCALE GENOMIC DNA]</scope>
    <source>
        <strain evidence="2">zdho120</strain>
    </source>
</reference>
<dbReference type="OrthoDB" id="124285at2759"/>
<dbReference type="EMBL" id="NBNE01005721">
    <property type="protein sequence ID" value="OWZ03111.1"/>
    <property type="molecule type" value="Genomic_DNA"/>
</dbReference>
<sequence>LQDAKEKRELFLGHRIGVRNQQLALQRTADDMKTRCDENGISDKAIAILDFKMKLESLYFREITVDHCGKRGMSMAWNTDALLDI</sequence>
<protein>
    <submittedName>
        <fullName evidence="1">Uncharacterized protein</fullName>
    </submittedName>
</protein>
<comment type="caution">
    <text evidence="1">The sequence shown here is derived from an EMBL/GenBank/DDBJ whole genome shotgun (WGS) entry which is preliminary data.</text>
</comment>
<dbReference type="Proteomes" id="UP000198211">
    <property type="component" value="Unassembled WGS sequence"/>
</dbReference>
<evidence type="ECO:0000313" key="1">
    <source>
        <dbReference type="EMBL" id="OWZ03111.1"/>
    </source>
</evidence>
<name>A0A225VC71_9STRA</name>
<proteinExistence type="predicted"/>
<keyword evidence="2" id="KW-1185">Reference proteome</keyword>
<dbReference type="STRING" id="4795.A0A225VC71"/>
<organism evidence="1 2">
    <name type="scientific">Phytophthora megakarya</name>
    <dbReference type="NCBI Taxonomy" id="4795"/>
    <lineage>
        <taxon>Eukaryota</taxon>
        <taxon>Sar</taxon>
        <taxon>Stramenopiles</taxon>
        <taxon>Oomycota</taxon>
        <taxon>Peronosporomycetes</taxon>
        <taxon>Peronosporales</taxon>
        <taxon>Peronosporaceae</taxon>
        <taxon>Phytophthora</taxon>
    </lineage>
</organism>
<evidence type="ECO:0000313" key="2">
    <source>
        <dbReference type="Proteomes" id="UP000198211"/>
    </source>
</evidence>
<feature type="non-terminal residue" evidence="1">
    <location>
        <position position="1"/>
    </location>
</feature>
<gene>
    <name evidence="1" type="ORF">PHMEG_00025216</name>
</gene>
<accession>A0A225VC71</accession>
<dbReference type="AlphaFoldDB" id="A0A225VC71"/>